<dbReference type="Proteomes" id="UP000249645">
    <property type="component" value="Unassembled WGS sequence"/>
</dbReference>
<dbReference type="HAMAP" id="MF_00361">
    <property type="entry name" value="NAD_kinase"/>
    <property type="match status" value="1"/>
</dbReference>
<keyword evidence="3 6" id="KW-0521">NADP</keyword>
<evidence type="ECO:0000256" key="6">
    <source>
        <dbReference type="HAMAP-Rule" id="MF_00361"/>
    </source>
</evidence>
<keyword evidence="6" id="KW-0067">ATP-binding</keyword>
<comment type="caution">
    <text evidence="7">The sequence shown here is derived from an EMBL/GenBank/DDBJ whole genome shotgun (WGS) entry which is preliminary data.</text>
</comment>
<feature type="active site" description="Proton acceptor" evidence="6">
    <location>
        <position position="73"/>
    </location>
</feature>
<dbReference type="GO" id="GO:0019674">
    <property type="term" value="P:NAD+ metabolic process"/>
    <property type="evidence" value="ECO:0007669"/>
    <property type="project" value="InterPro"/>
</dbReference>
<evidence type="ECO:0000313" key="7">
    <source>
        <dbReference type="EMBL" id="PZP52386.1"/>
    </source>
</evidence>
<dbReference type="GO" id="GO:0006741">
    <property type="term" value="P:NADP+ biosynthetic process"/>
    <property type="evidence" value="ECO:0007669"/>
    <property type="project" value="UniProtKB-UniRule"/>
</dbReference>
<feature type="binding site" evidence="6">
    <location>
        <position position="176"/>
    </location>
    <ligand>
        <name>NAD(+)</name>
        <dbReference type="ChEBI" id="CHEBI:57540"/>
    </ligand>
</feature>
<dbReference type="GO" id="GO:0005737">
    <property type="term" value="C:cytoplasm"/>
    <property type="evidence" value="ECO:0007669"/>
    <property type="project" value="UniProtKB-SubCell"/>
</dbReference>
<comment type="caution">
    <text evidence="6">Lacks conserved residue(s) required for the propagation of feature annotation.</text>
</comment>
<accession>A0A2W5H2W3</accession>
<evidence type="ECO:0000313" key="8">
    <source>
        <dbReference type="Proteomes" id="UP000249645"/>
    </source>
</evidence>
<proteinExistence type="inferred from homology"/>
<evidence type="ECO:0000256" key="2">
    <source>
        <dbReference type="ARBA" id="ARBA00022777"/>
    </source>
</evidence>
<feature type="binding site" evidence="6">
    <location>
        <begin position="146"/>
        <end position="147"/>
    </location>
    <ligand>
        <name>NAD(+)</name>
        <dbReference type="ChEBI" id="CHEBI:57540"/>
    </ligand>
</feature>
<sequence>MIIAIYSRGLTSEQKTVLDQLVESLQKYHVKILFFNALVEQYPSLKKIKDASIFGGFKDLPVETKVFISLGGDGTILDAVTIVRNKGIPILGINLGRLGFLASINSNEITKAVDALFHDSFIVDHRSLLHIEGTREVFGKVPFGLNDFAILKQDIAPMINIHTYLNGELLNTYWSDGLIVATPTGSTAYNLSCNGPLVFPHTSSFVITPIAPHQLNVRPIVIPDDSIISFEVESRSNTFICSLDARREIVRKEVQIAVRKEDFQVGIIRLEDSSFLTTLRNKFDWGVDKRN</sequence>
<feature type="binding site" evidence="6">
    <location>
        <begin position="187"/>
        <end position="192"/>
    </location>
    <ligand>
        <name>NAD(+)</name>
        <dbReference type="ChEBI" id="CHEBI:57540"/>
    </ligand>
</feature>
<dbReference type="Pfam" id="PF20143">
    <property type="entry name" value="NAD_kinase_C"/>
    <property type="match status" value="1"/>
</dbReference>
<organism evidence="7 8">
    <name type="scientific">Pseudopedobacter saltans</name>
    <dbReference type="NCBI Taxonomy" id="151895"/>
    <lineage>
        <taxon>Bacteria</taxon>
        <taxon>Pseudomonadati</taxon>
        <taxon>Bacteroidota</taxon>
        <taxon>Sphingobacteriia</taxon>
        <taxon>Sphingobacteriales</taxon>
        <taxon>Sphingobacteriaceae</taxon>
        <taxon>Pseudopedobacter</taxon>
    </lineage>
</organism>
<evidence type="ECO:0000256" key="4">
    <source>
        <dbReference type="ARBA" id="ARBA00023027"/>
    </source>
</evidence>
<comment type="function">
    <text evidence="6">Involved in the regulation of the intracellular balance of NAD and NADP, and is a key enzyme in the biosynthesis of NADP. Catalyzes specifically the phosphorylation on 2'-hydroxyl of the adenosine moiety of NAD to yield NADP.</text>
</comment>
<reference evidence="7 8" key="1">
    <citation type="submission" date="2017-11" db="EMBL/GenBank/DDBJ databases">
        <title>Infants hospitalized years apart are colonized by the same room-sourced microbial strains.</title>
        <authorList>
            <person name="Brooks B."/>
            <person name="Olm M.R."/>
            <person name="Firek B.A."/>
            <person name="Baker R."/>
            <person name="Thomas B.C."/>
            <person name="Morowitz M.J."/>
            <person name="Banfield J.F."/>
        </authorList>
    </citation>
    <scope>NUCLEOTIDE SEQUENCE [LARGE SCALE GENOMIC DNA]</scope>
    <source>
        <strain evidence="7">S2_009_000_R2_76</strain>
    </source>
</reference>
<keyword evidence="6" id="KW-0963">Cytoplasm</keyword>
<dbReference type="InterPro" id="IPR002504">
    <property type="entry name" value="NADK"/>
</dbReference>
<dbReference type="GO" id="GO:0005524">
    <property type="term" value="F:ATP binding"/>
    <property type="evidence" value="ECO:0007669"/>
    <property type="project" value="UniProtKB-KW"/>
</dbReference>
<dbReference type="InterPro" id="IPR017437">
    <property type="entry name" value="ATP-NAD_kinase_PpnK-typ_C"/>
</dbReference>
<comment type="subcellular location">
    <subcellularLocation>
        <location evidence="6">Cytoplasm</location>
    </subcellularLocation>
</comment>
<dbReference type="GO" id="GO:0046872">
    <property type="term" value="F:metal ion binding"/>
    <property type="evidence" value="ECO:0007669"/>
    <property type="project" value="UniProtKB-UniRule"/>
</dbReference>
<dbReference type="Gene3D" id="2.60.200.30">
    <property type="entry name" value="Probable inorganic polyphosphate/atp-NAD kinase, domain 2"/>
    <property type="match status" value="1"/>
</dbReference>
<dbReference type="InterPro" id="IPR017438">
    <property type="entry name" value="ATP-NAD_kinase_N"/>
</dbReference>
<dbReference type="SUPFAM" id="SSF111331">
    <property type="entry name" value="NAD kinase/diacylglycerol kinase-like"/>
    <property type="match status" value="1"/>
</dbReference>
<gene>
    <name evidence="6" type="primary">nadK</name>
    <name evidence="7" type="ORF">DI598_00715</name>
</gene>
<evidence type="ECO:0000256" key="3">
    <source>
        <dbReference type="ARBA" id="ARBA00022857"/>
    </source>
</evidence>
<protein>
    <recommendedName>
        <fullName evidence="6">NAD kinase</fullName>
        <ecNumber evidence="6">2.7.1.23</ecNumber>
    </recommendedName>
    <alternativeName>
        <fullName evidence="6">ATP-dependent NAD kinase</fullName>
    </alternativeName>
</protein>
<feature type="binding site" evidence="6">
    <location>
        <position position="211"/>
    </location>
    <ligand>
        <name>NAD(+)</name>
        <dbReference type="ChEBI" id="CHEBI:57540"/>
    </ligand>
</feature>
<dbReference type="PANTHER" id="PTHR20275:SF0">
    <property type="entry name" value="NAD KINASE"/>
    <property type="match status" value="1"/>
</dbReference>
<dbReference type="GO" id="GO:0003951">
    <property type="term" value="F:NAD+ kinase activity"/>
    <property type="evidence" value="ECO:0007669"/>
    <property type="project" value="UniProtKB-UniRule"/>
</dbReference>
<dbReference type="PANTHER" id="PTHR20275">
    <property type="entry name" value="NAD KINASE"/>
    <property type="match status" value="1"/>
</dbReference>
<keyword evidence="4 6" id="KW-0520">NAD</keyword>
<dbReference type="EC" id="2.7.1.23" evidence="6"/>
<name>A0A2W5H2W3_9SPHI</name>
<dbReference type="Pfam" id="PF01513">
    <property type="entry name" value="NAD_kinase"/>
    <property type="match status" value="1"/>
</dbReference>
<comment type="catalytic activity">
    <reaction evidence="5 6">
        <text>NAD(+) + ATP = ADP + NADP(+) + H(+)</text>
        <dbReference type="Rhea" id="RHEA:18629"/>
        <dbReference type="ChEBI" id="CHEBI:15378"/>
        <dbReference type="ChEBI" id="CHEBI:30616"/>
        <dbReference type="ChEBI" id="CHEBI:57540"/>
        <dbReference type="ChEBI" id="CHEBI:58349"/>
        <dbReference type="ChEBI" id="CHEBI:456216"/>
        <dbReference type="EC" id="2.7.1.23"/>
    </reaction>
</comment>
<evidence type="ECO:0000256" key="5">
    <source>
        <dbReference type="ARBA" id="ARBA00047925"/>
    </source>
</evidence>
<comment type="cofactor">
    <cofactor evidence="6">
        <name>a divalent metal cation</name>
        <dbReference type="ChEBI" id="CHEBI:60240"/>
    </cofactor>
</comment>
<keyword evidence="6" id="KW-0547">Nucleotide-binding</keyword>
<keyword evidence="1 6" id="KW-0808">Transferase</keyword>
<evidence type="ECO:0000256" key="1">
    <source>
        <dbReference type="ARBA" id="ARBA00022679"/>
    </source>
</evidence>
<dbReference type="InterPro" id="IPR016064">
    <property type="entry name" value="NAD/diacylglycerol_kinase_sf"/>
</dbReference>
<dbReference type="Gene3D" id="3.40.50.10330">
    <property type="entry name" value="Probable inorganic polyphosphate/atp-NAD kinase, domain 1"/>
    <property type="match status" value="1"/>
</dbReference>
<dbReference type="GO" id="GO:0051287">
    <property type="term" value="F:NAD binding"/>
    <property type="evidence" value="ECO:0007669"/>
    <property type="project" value="UniProtKB-ARBA"/>
</dbReference>
<dbReference type="EMBL" id="QFOI01000005">
    <property type="protein sequence ID" value="PZP52386.1"/>
    <property type="molecule type" value="Genomic_DNA"/>
</dbReference>
<feature type="binding site" evidence="6">
    <location>
        <begin position="73"/>
        <end position="74"/>
    </location>
    <ligand>
        <name>NAD(+)</name>
        <dbReference type="ChEBI" id="CHEBI:57540"/>
    </ligand>
</feature>
<keyword evidence="2 6" id="KW-0418">Kinase</keyword>
<dbReference type="AlphaFoldDB" id="A0A2W5H2W3"/>
<dbReference type="NCBIfam" id="NF002521">
    <property type="entry name" value="PRK01911.1"/>
    <property type="match status" value="1"/>
</dbReference>
<comment type="similarity">
    <text evidence="6">Belongs to the NAD kinase family.</text>
</comment>